<organism evidence="13 14">
    <name type="scientific">Salix dunnii</name>
    <dbReference type="NCBI Taxonomy" id="1413687"/>
    <lineage>
        <taxon>Eukaryota</taxon>
        <taxon>Viridiplantae</taxon>
        <taxon>Streptophyta</taxon>
        <taxon>Embryophyta</taxon>
        <taxon>Tracheophyta</taxon>
        <taxon>Spermatophyta</taxon>
        <taxon>Magnoliopsida</taxon>
        <taxon>eudicotyledons</taxon>
        <taxon>Gunneridae</taxon>
        <taxon>Pentapetalae</taxon>
        <taxon>rosids</taxon>
        <taxon>fabids</taxon>
        <taxon>Malpighiales</taxon>
        <taxon>Salicaceae</taxon>
        <taxon>Saliceae</taxon>
        <taxon>Salix</taxon>
    </lineage>
</organism>
<evidence type="ECO:0000256" key="2">
    <source>
        <dbReference type="ARBA" id="ARBA00004370"/>
    </source>
</evidence>
<evidence type="ECO:0000256" key="12">
    <source>
        <dbReference type="SAM" id="Phobius"/>
    </source>
</evidence>
<comment type="subcellular location">
    <subcellularLocation>
        <location evidence="2">Membrane</location>
    </subcellularLocation>
</comment>
<dbReference type="PANTHER" id="PTHR47943:SF8">
    <property type="entry name" value="CYTOCHROME P450"/>
    <property type="match status" value="1"/>
</dbReference>
<keyword evidence="14" id="KW-1185">Reference proteome</keyword>
<comment type="similarity">
    <text evidence="3">Belongs to the cytochrome P450 family.</text>
</comment>
<dbReference type="SUPFAM" id="SSF48264">
    <property type="entry name" value="Cytochrome P450"/>
    <property type="match status" value="2"/>
</dbReference>
<evidence type="ECO:0000256" key="6">
    <source>
        <dbReference type="ARBA" id="ARBA00023002"/>
    </source>
</evidence>
<accession>A0A835MWA3</accession>
<dbReference type="Gene3D" id="1.10.630.10">
    <property type="entry name" value="Cytochrome P450"/>
    <property type="match status" value="4"/>
</dbReference>
<dbReference type="PROSITE" id="PS00086">
    <property type="entry name" value="CYTOCHROME_P450"/>
    <property type="match status" value="2"/>
</dbReference>
<evidence type="ECO:0008006" key="15">
    <source>
        <dbReference type="Google" id="ProtNLM"/>
    </source>
</evidence>
<dbReference type="PANTHER" id="PTHR47943">
    <property type="entry name" value="CYTOCHROME P450 93A3-LIKE"/>
    <property type="match status" value="1"/>
</dbReference>
<dbReference type="AlphaFoldDB" id="A0A835MWA3"/>
<protein>
    <recommendedName>
        <fullName evidence="15">Cytochrome P450</fullName>
    </recommendedName>
</protein>
<dbReference type="Proteomes" id="UP000657918">
    <property type="component" value="Unassembled WGS sequence"/>
</dbReference>
<evidence type="ECO:0000256" key="11">
    <source>
        <dbReference type="SAM" id="MobiDB-lite"/>
    </source>
</evidence>
<comment type="caution">
    <text evidence="13">The sequence shown here is derived from an EMBL/GenBank/DDBJ whole genome shotgun (WGS) entry which is preliminary data.</text>
</comment>
<dbReference type="InterPro" id="IPR036396">
    <property type="entry name" value="Cyt_P450_sf"/>
</dbReference>
<keyword evidence="12" id="KW-1133">Transmembrane helix</keyword>
<evidence type="ECO:0000313" key="14">
    <source>
        <dbReference type="Proteomes" id="UP000657918"/>
    </source>
</evidence>
<dbReference type="GO" id="GO:0016705">
    <property type="term" value="F:oxidoreductase activity, acting on paired donors, with incorporation or reduction of molecular oxygen"/>
    <property type="evidence" value="ECO:0007669"/>
    <property type="project" value="InterPro"/>
</dbReference>
<keyword evidence="4 10" id="KW-0349">Heme</keyword>
<dbReference type="EMBL" id="JADGMS010000006">
    <property type="protein sequence ID" value="KAF9679700.1"/>
    <property type="molecule type" value="Genomic_DNA"/>
</dbReference>
<evidence type="ECO:0000313" key="13">
    <source>
        <dbReference type="EMBL" id="KAF9679700.1"/>
    </source>
</evidence>
<evidence type="ECO:0000256" key="5">
    <source>
        <dbReference type="ARBA" id="ARBA00022723"/>
    </source>
</evidence>
<gene>
    <name evidence="13" type="ORF">SADUNF_Sadunf06G0041700</name>
</gene>
<dbReference type="InterPro" id="IPR001128">
    <property type="entry name" value="Cyt_P450"/>
</dbReference>
<evidence type="ECO:0000256" key="1">
    <source>
        <dbReference type="ARBA" id="ARBA00001971"/>
    </source>
</evidence>
<dbReference type="Pfam" id="PF00067">
    <property type="entry name" value="p450"/>
    <property type="match status" value="4"/>
</dbReference>
<dbReference type="GO" id="GO:0016020">
    <property type="term" value="C:membrane"/>
    <property type="evidence" value="ECO:0007669"/>
    <property type="project" value="UniProtKB-SubCell"/>
</dbReference>
<keyword evidence="5 10" id="KW-0479">Metal-binding</keyword>
<keyword evidence="6" id="KW-0560">Oxidoreductase</keyword>
<dbReference type="GO" id="GO:0004497">
    <property type="term" value="F:monooxygenase activity"/>
    <property type="evidence" value="ECO:0007669"/>
    <property type="project" value="UniProtKB-KW"/>
</dbReference>
<dbReference type="InterPro" id="IPR017972">
    <property type="entry name" value="Cyt_P450_CS"/>
</dbReference>
<dbReference type="GO" id="GO:0005506">
    <property type="term" value="F:iron ion binding"/>
    <property type="evidence" value="ECO:0007669"/>
    <property type="project" value="InterPro"/>
</dbReference>
<keyword evidence="7 10" id="KW-0408">Iron</keyword>
<feature type="transmembrane region" description="Helical" evidence="12">
    <location>
        <begin position="6"/>
        <end position="26"/>
    </location>
</feature>
<dbReference type="PRINTS" id="PR00463">
    <property type="entry name" value="EP450I"/>
</dbReference>
<evidence type="ECO:0000256" key="10">
    <source>
        <dbReference type="PIRSR" id="PIRSR602401-1"/>
    </source>
</evidence>
<keyword evidence="12" id="KW-0812">Transmembrane</keyword>
<evidence type="ECO:0000256" key="8">
    <source>
        <dbReference type="ARBA" id="ARBA00023033"/>
    </source>
</evidence>
<feature type="region of interest" description="Disordered" evidence="11">
    <location>
        <begin position="730"/>
        <end position="764"/>
    </location>
</feature>
<dbReference type="OrthoDB" id="1103324at2759"/>
<dbReference type="GO" id="GO:0020037">
    <property type="term" value="F:heme binding"/>
    <property type="evidence" value="ECO:0007669"/>
    <property type="project" value="InterPro"/>
</dbReference>
<keyword evidence="9 12" id="KW-0472">Membrane</keyword>
<evidence type="ECO:0000256" key="4">
    <source>
        <dbReference type="ARBA" id="ARBA00022617"/>
    </source>
</evidence>
<reference evidence="13 14" key="1">
    <citation type="submission" date="2020-10" db="EMBL/GenBank/DDBJ databases">
        <title>Plant Genome Project.</title>
        <authorList>
            <person name="Zhang R.-G."/>
        </authorList>
    </citation>
    <scope>NUCLEOTIDE SEQUENCE [LARGE SCALE GENOMIC DNA]</scope>
    <source>
        <strain evidence="13">FAFU-HL-1</strain>
        <tissue evidence="13">Leaf</tissue>
    </source>
</reference>
<proteinExistence type="inferred from homology"/>
<evidence type="ECO:0000256" key="9">
    <source>
        <dbReference type="ARBA" id="ARBA00023136"/>
    </source>
</evidence>
<feature type="binding site" description="axial binding residue" evidence="10">
    <location>
        <position position="663"/>
    </location>
    <ligand>
        <name>heme</name>
        <dbReference type="ChEBI" id="CHEBI:30413"/>
    </ligand>
    <ligandPart>
        <name>Fe</name>
        <dbReference type="ChEBI" id="CHEBI:18248"/>
    </ligandPart>
</feature>
<comment type="cofactor">
    <cofactor evidence="1 10">
        <name>heme</name>
        <dbReference type="ChEBI" id="CHEBI:30413"/>
    </cofactor>
</comment>
<dbReference type="InterPro" id="IPR002401">
    <property type="entry name" value="Cyt_P450_E_grp-I"/>
</dbReference>
<name>A0A835MWA3_9ROSI</name>
<evidence type="ECO:0000256" key="3">
    <source>
        <dbReference type="ARBA" id="ARBA00010617"/>
    </source>
</evidence>
<evidence type="ECO:0000256" key="7">
    <source>
        <dbReference type="ARBA" id="ARBA00023004"/>
    </source>
</evidence>
<sequence>MATADMFYYLLFLLWCVTALLVHFFIKTFLKSRSQNNLPPSPPALPVIGHLHLIGAVLAKSFQTLANRYGPLMQIRLGASTCVVASNAVVAKEIFKTQDLNFSSRPEFGSSEYFIYRGSRFVTAQYGDYWRFMKKLCMTRLLSVPQLDKFTDVLDEEKVKLVESVMGCAREGKLCDLSCELTALTNNTICRMTMSTRCSGSDNDADQIERLVKTCFQLAGKLSLGDILGPFRILDFSGNGKKLVGALQAYDRLVERIFQEHEEKAKKGFEEGERKDLMDILLEIYNDPAAEMKLSKNDIKSFLLGQNFRYLPFGSGRRGCPGASLAMMVMHAAVGALVQCFDWKVKDGKKVDLTQGPGFAAEMAHPLVCYPIKHMNVQNSLPPSPPALPVIGHLHLIGPVLAKSFQTLATRYGPLMQIRLGASTCVVASNAVVAKEIFKTQDLNFSSRPEFGSSEYFIYRGSRFVTAQYGDYWRFMKKLCMTRLLSVPQLDKFTDVLDEEKVKLVESVMGCAREGKLCDLSCELTALTNNTICRMTMSTRCSGSDNDADQIERLVKTCLQLAGKLSLGDILGPFRIFDFSGTGKKLVGALQAYDRLVERILQEHEEKAKKGFEEGERKDLMDILLEIYNDPAAEMKLSKNDIKSFLLGQNFRYLPFGSGRRGCPGASLAMMVMHAAVGALVQCFDWKVKDGKKVDLTQGPGFAAEMAHPLHLDRNYPLGATRHQNMHQLLHQDSPPPTEPSSPAHHRPSPPAKLKSTKLPQNTC</sequence>
<keyword evidence="8" id="KW-0503">Monooxygenase</keyword>